<organism evidence="1 2">
    <name type="scientific">Candidatus Nomurabacteria bacterium GW2011_GWE1_35_16</name>
    <dbReference type="NCBI Taxonomy" id="1618761"/>
    <lineage>
        <taxon>Bacteria</taxon>
        <taxon>Candidatus Nomuraibacteriota</taxon>
    </lineage>
</organism>
<dbReference type="AlphaFoldDB" id="A0A0G0BC08"/>
<proteinExistence type="predicted"/>
<reference evidence="1 2" key="1">
    <citation type="journal article" date="2015" name="Nature">
        <title>rRNA introns, odd ribosomes, and small enigmatic genomes across a large radiation of phyla.</title>
        <authorList>
            <person name="Brown C.T."/>
            <person name="Hug L.A."/>
            <person name="Thomas B.C."/>
            <person name="Sharon I."/>
            <person name="Castelle C.J."/>
            <person name="Singh A."/>
            <person name="Wilkins M.J."/>
            <person name="Williams K.H."/>
            <person name="Banfield J.F."/>
        </authorList>
    </citation>
    <scope>NUCLEOTIDE SEQUENCE [LARGE SCALE GENOMIC DNA]</scope>
</reference>
<protein>
    <submittedName>
        <fullName evidence="1">Uncharacterized protein</fullName>
    </submittedName>
</protein>
<gene>
    <name evidence="1" type="ORF">UR64_C0002G0105</name>
</gene>
<dbReference type="Proteomes" id="UP000034952">
    <property type="component" value="Unassembled WGS sequence"/>
</dbReference>
<name>A0A0G0BC08_9BACT</name>
<evidence type="ECO:0000313" key="1">
    <source>
        <dbReference type="EMBL" id="KKP66889.1"/>
    </source>
</evidence>
<evidence type="ECO:0000313" key="2">
    <source>
        <dbReference type="Proteomes" id="UP000034952"/>
    </source>
</evidence>
<dbReference type="EMBL" id="LBPY01000002">
    <property type="protein sequence ID" value="KKP66889.1"/>
    <property type="molecule type" value="Genomic_DNA"/>
</dbReference>
<sequence>MESQTKTCQNCKEDFIIEPDDFNFYEKIKVPAPTFCPECRAQRRFSWRNDSSLYSRVCGLCDKKLITIYSIESEINAFCNKCWWSDKWDPTDYSVDYNFSKSFFEQFDTLVKKVPHMAMVNDNGVGSVNSEYTHDFSFSKNCYMVFCAWNIENAMYSYYLIAGKNISDSLNVMVNNEWIYESIQPENCYQIKYSHFAVNCIDSSFIFDCRNCSDCFMCSGVRNKKYCFKNEQYTKDEYEKILKEYRLDTFSGVEKAKKEYDQFILKTPRRFAHIIHSNNCTGDLIINGKNSLDCFNVQAPENCRFVVNSDTSSESYDLLASGKNSECYEGVTSDHSNRNLFGVFSWKSQNIEYTQHCHSSKNLFGCVGLRNKQYCIFNKQYTKEEYEELVPKIKKQMNDIPYITKKGIIYKYGEFYPSELSPFGYNETLAQERFPLSKDEILDKGYVFQDNVQKTINKETIIPKDLPESIFDIDNSITNEVLKCIDCGRNYKITEDELTFYKKMQIPIPRRCFYCRHANRIKRRNPYKLWHRKCMKPDCTNEFETSYSPERPEIVYCEKCYQNEVI</sequence>
<comment type="caution">
    <text evidence="1">The sequence shown here is derived from an EMBL/GenBank/DDBJ whole genome shotgun (WGS) entry which is preliminary data.</text>
</comment>
<accession>A0A0G0BC08</accession>